<dbReference type="Proteomes" id="UP000006967">
    <property type="component" value="Unassembled WGS sequence"/>
</dbReference>
<comment type="caution">
    <text evidence="2">The sequence shown here is derived from an EMBL/GenBank/DDBJ whole genome shotgun (WGS) entry which is preliminary data.</text>
</comment>
<reference evidence="2 3" key="1">
    <citation type="submission" date="2012-04" db="EMBL/GenBank/DDBJ databases">
        <title>The Genome Sequence of Bacillus cereus VD154.</title>
        <authorList>
            <consortium name="The Broad Institute Genome Sequencing Platform"/>
            <consortium name="The Broad Institute Genome Sequencing Center for Infectious Disease"/>
            <person name="Feldgarden M."/>
            <person name="Van der Auwera G.A."/>
            <person name="Mahillon J."/>
            <person name="Duprez V."/>
            <person name="Timmery S."/>
            <person name="Mattelet C."/>
            <person name="Dierick K."/>
            <person name="Sun M."/>
            <person name="Yu Z."/>
            <person name="Zhu L."/>
            <person name="Hu X."/>
            <person name="Shank E.B."/>
            <person name="Swiecicka I."/>
            <person name="Hansen B.M."/>
            <person name="Andrup L."/>
            <person name="Young S.K."/>
            <person name="Zeng Q."/>
            <person name="Gargeya S."/>
            <person name="Fitzgerald M."/>
            <person name="Haas B."/>
            <person name="Abouelleil A."/>
            <person name="Alvarado L."/>
            <person name="Arachchi H.M."/>
            <person name="Berlin A."/>
            <person name="Chapman S.B."/>
            <person name="Goldberg J."/>
            <person name="Griggs A."/>
            <person name="Gujja S."/>
            <person name="Hansen M."/>
            <person name="Howarth C."/>
            <person name="Imamovic A."/>
            <person name="Larimer J."/>
            <person name="McCowen C."/>
            <person name="Montmayeur A."/>
            <person name="Murphy C."/>
            <person name="Neiman D."/>
            <person name="Pearson M."/>
            <person name="Priest M."/>
            <person name="Roberts A."/>
            <person name="Saif S."/>
            <person name="Shea T."/>
            <person name="Sisk P."/>
            <person name="Sykes S."/>
            <person name="Wortman J."/>
            <person name="Nusbaum C."/>
            <person name="Birren B."/>
        </authorList>
    </citation>
    <scope>NUCLEOTIDE SEQUENCE [LARGE SCALE GENOMIC DNA]</scope>
    <source>
        <strain evidence="2 3">VD154</strain>
    </source>
</reference>
<protein>
    <recommendedName>
        <fullName evidence="1">Siphovirus-type tail component C-terminal domain-containing protein</fullName>
    </recommendedName>
</protein>
<dbReference type="InterPro" id="IPR054738">
    <property type="entry name" value="Siphovirus-type_tail_C"/>
</dbReference>
<feature type="domain" description="Siphovirus-type tail component C-terminal" evidence="1">
    <location>
        <begin position="26"/>
        <end position="111"/>
    </location>
</feature>
<organism evidence="2 3">
    <name type="scientific">Bacillus cereus VD154</name>
    <dbReference type="NCBI Taxonomy" id="1053238"/>
    <lineage>
        <taxon>Bacteria</taxon>
        <taxon>Bacillati</taxon>
        <taxon>Bacillota</taxon>
        <taxon>Bacilli</taxon>
        <taxon>Bacillales</taxon>
        <taxon>Bacillaceae</taxon>
        <taxon>Bacillus</taxon>
        <taxon>Bacillus cereus group</taxon>
    </lineage>
</organism>
<dbReference type="EMBL" id="AHFG01000068">
    <property type="protein sequence ID" value="EJR67769.1"/>
    <property type="molecule type" value="Genomic_DNA"/>
</dbReference>
<dbReference type="Gene3D" id="2.60.120.860">
    <property type="match status" value="1"/>
</dbReference>
<evidence type="ECO:0000313" key="3">
    <source>
        <dbReference type="Proteomes" id="UP000006967"/>
    </source>
</evidence>
<dbReference type="AlphaFoldDB" id="A0A9W5KST0"/>
<evidence type="ECO:0000313" key="2">
    <source>
        <dbReference type="EMBL" id="EJR67769.1"/>
    </source>
</evidence>
<dbReference type="Pfam" id="PF22768">
    <property type="entry name" value="SPP1_Dit"/>
    <property type="match status" value="1"/>
</dbReference>
<evidence type="ECO:0000259" key="1">
    <source>
        <dbReference type="Pfam" id="PF22768"/>
    </source>
</evidence>
<gene>
    <name evidence="2" type="ORF">IK5_05134</name>
</gene>
<proteinExistence type="predicted"/>
<accession>A0A9W5KST0</accession>
<name>A0A9W5KST0_BACCE</name>
<sequence>MKITITWKKAAQIQISIMQWQDVPPVEAMSVSDLKFWKVNLNTKNTPPYIVDVGDKVVIDTENSHVTIEGKDAINIKDIFSNFPVINKGMNTLEIMPSDIGTAKVTYRERFR</sequence>